<dbReference type="AlphaFoldDB" id="A0A6J7LK87"/>
<accession>A0A6J7LK87</accession>
<sequence>MSPDRRDTKMDDEEFASTGRVSRRTRRVLLGAGVVAFVVACGAIALATGSGNYRSGALASAIKVGDTVSVGTNFVTIDSGSVQGSIFVGSGRLWMGATAGSGSSEPVAVRFTDSGTWTLTAGAGASGSVRFGDVVINRTALSGALTSNGGVVSSTLTSQMSGAATIVSSKFVLNSATISYSSVCPVTVSTRLCAAGAMFAQLSGSMFESFGSPVTTHADMPFTAVVNTTTGVSNLEAAFDPVETAAIASATLRTMKLRISAKDDSYAVLPSDTNIKVANASANGGLNIQVTGAGKLVMPTVPLVGWDAPDWNSNEMALTYVDGSLVLTGKILPGSVGESSVTDFAYFDAKDTQATIYGNTLMVPQRTYVLGVETNNITFAGLVGLPGIKGKEFDIPVGREGMFMMYTSSGDISLGWSVRDGVKLPRISDDFTFNFTPATISVRVNANPAQGARTKFSFRQNGLLSVSGKSGSVKDIAIAAEIAYEYTLGAISLAVSAIGLDGKAVWPNVASVKGLDLNGFAISGTISTAMVPLGIGIAGNGEVSGSLSQTLNNSNVSGQTIPFTFVANLVVTSPCFEFSIGDPDGTADVVRLGRPSWPKAAGPKYLVTATYAKMYAAPVGCTVGVYTVPAGFSVTFHGSVVGVATDIWLAVNTNVPMSANGSVSIGTVTNSGYTLKNSKAEFAVGGNQLQKLEVEGTVSASDKVGDSVLGLKAEFGGRVRVDAYSHEVKFHDVVVDAYYGLGGWHHISGSPSAYLDGNNLCYQKSVSGKTFKLCVI</sequence>
<dbReference type="EMBL" id="CAFBNF010000439">
    <property type="protein sequence ID" value="CAB4966219.1"/>
    <property type="molecule type" value="Genomic_DNA"/>
</dbReference>
<keyword evidence="1" id="KW-0812">Transmembrane</keyword>
<organism evidence="2">
    <name type="scientific">freshwater metagenome</name>
    <dbReference type="NCBI Taxonomy" id="449393"/>
    <lineage>
        <taxon>unclassified sequences</taxon>
        <taxon>metagenomes</taxon>
        <taxon>ecological metagenomes</taxon>
    </lineage>
</organism>
<reference evidence="2" key="1">
    <citation type="submission" date="2020-05" db="EMBL/GenBank/DDBJ databases">
        <authorList>
            <person name="Chiriac C."/>
            <person name="Salcher M."/>
            <person name="Ghai R."/>
            <person name="Kavagutti S V."/>
        </authorList>
    </citation>
    <scope>NUCLEOTIDE SEQUENCE</scope>
</reference>
<protein>
    <submittedName>
        <fullName evidence="2">Unannotated protein</fullName>
    </submittedName>
</protein>
<evidence type="ECO:0000313" key="2">
    <source>
        <dbReference type="EMBL" id="CAB4966219.1"/>
    </source>
</evidence>
<feature type="transmembrane region" description="Helical" evidence="1">
    <location>
        <begin position="28"/>
        <end position="47"/>
    </location>
</feature>
<gene>
    <name evidence="2" type="ORF">UFOPK3773_02495</name>
</gene>
<name>A0A6J7LK87_9ZZZZ</name>
<evidence type="ECO:0000256" key="1">
    <source>
        <dbReference type="SAM" id="Phobius"/>
    </source>
</evidence>
<proteinExistence type="predicted"/>
<keyword evidence="1" id="KW-0472">Membrane</keyword>
<keyword evidence="1" id="KW-1133">Transmembrane helix</keyword>